<reference evidence="1" key="1">
    <citation type="journal article" date="2015" name="PLoS Negl. Trop. Dis.">
        <title>Deep Sequencing Analysis of the Ixodes ricinus Haemocytome.</title>
        <authorList>
            <person name="Kotsyfakis M."/>
            <person name="Kopacek P."/>
            <person name="Franta Z."/>
            <person name="Pedra J.H."/>
            <person name="Ribeiro J.M."/>
        </authorList>
    </citation>
    <scope>NUCLEOTIDE SEQUENCE</scope>
</reference>
<proteinExistence type="evidence at transcript level"/>
<dbReference type="AlphaFoldDB" id="A0A090X7X8"/>
<name>A0A090X7X8_IXORI</name>
<sequence length="205" mass="21776">LNKMQLVSFRRGALFLPATYKGGGFLVWYRSSTKTAVGLLDECGEIECELRGGGVFSSIIILLFCELECSGSVMPKVPRGVCQGDVVLLLTFLVPSWPTPTGDGNTIIGCNITSSTSVDPAGKTYSSSEAYSLWVVPRNVSTSAPFPTVPLRISLSTSTITANSAPPRRKAPASANFVSGPGSNCTIKMPKFFVVSFQTCDSSTE</sequence>
<feature type="non-terminal residue" evidence="1">
    <location>
        <position position="205"/>
    </location>
</feature>
<organism evidence="1">
    <name type="scientific">Ixodes ricinus</name>
    <name type="common">Common tick</name>
    <name type="synonym">Acarus ricinus</name>
    <dbReference type="NCBI Taxonomy" id="34613"/>
    <lineage>
        <taxon>Eukaryota</taxon>
        <taxon>Metazoa</taxon>
        <taxon>Ecdysozoa</taxon>
        <taxon>Arthropoda</taxon>
        <taxon>Chelicerata</taxon>
        <taxon>Arachnida</taxon>
        <taxon>Acari</taxon>
        <taxon>Parasitiformes</taxon>
        <taxon>Ixodida</taxon>
        <taxon>Ixodoidea</taxon>
        <taxon>Ixodidae</taxon>
        <taxon>Ixodinae</taxon>
        <taxon>Ixodes</taxon>
    </lineage>
</organism>
<feature type="non-terminal residue" evidence="1">
    <location>
        <position position="1"/>
    </location>
</feature>
<accession>A0A090X7X8</accession>
<protein>
    <submittedName>
        <fullName evidence="1">Putative secreted salivary protein</fullName>
    </submittedName>
</protein>
<evidence type="ECO:0000313" key="1">
    <source>
        <dbReference type="EMBL" id="JAC92346.1"/>
    </source>
</evidence>
<dbReference type="EMBL" id="GBIH01002364">
    <property type="protein sequence ID" value="JAC92346.1"/>
    <property type="molecule type" value="mRNA"/>
</dbReference>